<evidence type="ECO:0000256" key="1">
    <source>
        <dbReference type="ARBA" id="ARBA00022679"/>
    </source>
</evidence>
<proteinExistence type="predicted"/>
<dbReference type="Gene3D" id="3.30.1540.10">
    <property type="entry name" value="formyl-coa transferase, domain 3"/>
    <property type="match status" value="1"/>
</dbReference>
<comment type="caution">
    <text evidence="3">The sequence shown here is derived from an EMBL/GenBank/DDBJ whole genome shotgun (WGS) entry which is preliminary data.</text>
</comment>
<dbReference type="PANTHER" id="PTHR48207:SF3">
    <property type="entry name" value="SUCCINATE--HYDROXYMETHYLGLUTARATE COA-TRANSFERASE"/>
    <property type="match status" value="1"/>
</dbReference>
<dbReference type="RefSeq" id="WP_114582227.1">
    <property type="nucleotide sequence ID" value="NZ_QPMH01000008.1"/>
</dbReference>
<dbReference type="PANTHER" id="PTHR48207">
    <property type="entry name" value="SUCCINATE--HYDROXYMETHYLGLUTARATE COA-TRANSFERASE"/>
    <property type="match status" value="1"/>
</dbReference>
<evidence type="ECO:0000313" key="3">
    <source>
        <dbReference type="EMBL" id="RDD61983.1"/>
    </source>
</evidence>
<evidence type="ECO:0000313" key="4">
    <source>
        <dbReference type="Proteomes" id="UP000253941"/>
    </source>
</evidence>
<dbReference type="Proteomes" id="UP000253941">
    <property type="component" value="Unassembled WGS sequence"/>
</dbReference>
<accession>A0A369T9J2</accession>
<sequence length="423" mass="45781">MENKAQEGPLSGYRVIELGSMIAGPFCGRLLADFGAEVIKVEPPDGDPMRFMGYRKNDRSLYAASILRNKKLIALDLRTDEGQEVVRKLVANADFVLENFRPGTLERWGLGYEDLKAVNPRIIMIRISGYGQTGPYKSRPGYGIIGEAVSGLRGLNGDPDRPPPRVAVSLTDYISGLYGAFGAVMAANVRERTGVGQVVDTALYESAFSFIEPYIPAYDALGVVAERCGSRLPNNTPNNLFEARDGYIHITAGGDAVFRRLAQAMGQSELMEDSRFATALARNDNVEELERIIGEWTRTASVDEIESRLVEADVPAARIYSTKDIFEDQHFKARDMLVKRPAGDLGELTVTGIVPKLGDTPGSVRWLGHEIGADSDDVLRSVAQLTAEDISRLRAQGVIGAATGDSAGGEQHADRSKVGAGGS</sequence>
<dbReference type="GO" id="GO:0008410">
    <property type="term" value="F:CoA-transferase activity"/>
    <property type="evidence" value="ECO:0007669"/>
    <property type="project" value="TreeGrafter"/>
</dbReference>
<organism evidence="3 4">
    <name type="scientific">Ferruginivarius sediminum</name>
    <dbReference type="NCBI Taxonomy" id="2661937"/>
    <lineage>
        <taxon>Bacteria</taxon>
        <taxon>Pseudomonadati</taxon>
        <taxon>Pseudomonadota</taxon>
        <taxon>Alphaproteobacteria</taxon>
        <taxon>Rhodospirillales</taxon>
        <taxon>Rhodospirillaceae</taxon>
        <taxon>Ferruginivarius</taxon>
    </lineage>
</organism>
<reference evidence="3 4" key="1">
    <citation type="submission" date="2018-07" db="EMBL/GenBank/DDBJ databases">
        <title>Venubactetium sediminum gen. nov., sp. nov., isolated from a marine solar saltern.</title>
        <authorList>
            <person name="Wang S."/>
        </authorList>
    </citation>
    <scope>NUCLEOTIDE SEQUENCE [LARGE SCALE GENOMIC DNA]</scope>
    <source>
        <strain evidence="3 4">WD2A32</strain>
    </source>
</reference>
<keyword evidence="4" id="KW-1185">Reference proteome</keyword>
<dbReference type="SUPFAM" id="SSF89796">
    <property type="entry name" value="CoA-transferase family III (CaiB/BaiF)"/>
    <property type="match status" value="1"/>
</dbReference>
<keyword evidence="1 3" id="KW-0808">Transferase</keyword>
<dbReference type="InterPro" id="IPR044855">
    <property type="entry name" value="CoA-Trfase_III_dom3_sf"/>
</dbReference>
<protein>
    <submittedName>
        <fullName evidence="3">CoA transferase</fullName>
    </submittedName>
</protein>
<feature type="region of interest" description="Disordered" evidence="2">
    <location>
        <begin position="402"/>
        <end position="423"/>
    </location>
</feature>
<dbReference type="Gene3D" id="3.40.50.10540">
    <property type="entry name" value="Crotonobetainyl-coa:carnitine coa-transferase, domain 1"/>
    <property type="match status" value="1"/>
</dbReference>
<name>A0A369T9J2_9PROT</name>
<evidence type="ECO:0000256" key="2">
    <source>
        <dbReference type="SAM" id="MobiDB-lite"/>
    </source>
</evidence>
<dbReference type="InterPro" id="IPR003673">
    <property type="entry name" value="CoA-Trfase_fam_III"/>
</dbReference>
<dbReference type="InterPro" id="IPR023606">
    <property type="entry name" value="CoA-Trfase_III_dom_1_sf"/>
</dbReference>
<gene>
    <name evidence="3" type="ORF">DRB17_10905</name>
</gene>
<dbReference type="InterPro" id="IPR050483">
    <property type="entry name" value="CoA-transferase_III_domain"/>
</dbReference>
<dbReference type="Pfam" id="PF02515">
    <property type="entry name" value="CoA_transf_3"/>
    <property type="match status" value="1"/>
</dbReference>
<dbReference type="EMBL" id="QPMH01000008">
    <property type="protein sequence ID" value="RDD61983.1"/>
    <property type="molecule type" value="Genomic_DNA"/>
</dbReference>
<dbReference type="AlphaFoldDB" id="A0A369T9J2"/>